<dbReference type="Proteomes" id="UP000230709">
    <property type="component" value="Chromosome"/>
</dbReference>
<dbReference type="STRING" id="595536.GCA_000178815_02090"/>
<proteinExistence type="predicted"/>
<dbReference type="SUPFAM" id="SSF63829">
    <property type="entry name" value="Calcium-dependent phosphotriesterase"/>
    <property type="match status" value="1"/>
</dbReference>
<dbReference type="KEGG" id="mtw:CQW49_15460"/>
<keyword evidence="3" id="KW-1185">Reference proteome</keyword>
<evidence type="ECO:0000313" key="2">
    <source>
        <dbReference type="EMBL" id="ATQ69116.1"/>
    </source>
</evidence>
<dbReference type="AlphaFoldDB" id="A0A2D2D2C6"/>
<dbReference type="EMBL" id="CP023737">
    <property type="protein sequence ID" value="ATQ69116.1"/>
    <property type="molecule type" value="Genomic_DNA"/>
</dbReference>
<evidence type="ECO:0000256" key="1">
    <source>
        <dbReference type="SAM" id="SignalP"/>
    </source>
</evidence>
<sequence length="434" mass="44710">MDWVFQVTERPMHSARQFLAALLLILAAFGVAPRAFAQEAEPQFANVFSTIHKFSKDGNWPRGGVAVDAAGNIFGTTLYGGNCSACGVIYKLTKPTTGTAWTFKVLHKFVLGPDGIAPTGPLTVFNGKIYGTTSAGADTSCGCGEVFKLTPSGSSYVYQVIHRFDRTHGTAPIGGVLVASDGTIYGATTGGGANQAGVIYKITPGGAFSVMHSFTGGFGSGPQGELMIGKGSAIYGATFGGGKYNQGVVFRITKAGAYSVLYNFKGIYQFPPSHDGANPEGRLALGPDGTIYGTTTTGGNASGYGTAYSLKPPATTTGAWTYKQLYIYGSALGAPNLPHSGFVRDSSGSLYGTSAGGGASGGGTLYRLDPPTSGSAWKVKVLRSFKAMDAAGDSPYGVLLLNKGVIYGTTLTGGDRSANCPKGLTGCGTVFLYK</sequence>
<gene>
    <name evidence="2" type="ORF">CQW49_15460</name>
</gene>
<feature type="signal peptide" evidence="1">
    <location>
        <begin position="1"/>
        <end position="37"/>
    </location>
</feature>
<keyword evidence="1" id="KW-0732">Signal</keyword>
<name>A0A2D2D2C6_METT3</name>
<organism evidence="2 3">
    <name type="scientific">Methylosinus trichosporium (strain ATCC 35070 / NCIMB 11131 / UNIQEM 75 / OB3b)</name>
    <dbReference type="NCBI Taxonomy" id="595536"/>
    <lineage>
        <taxon>Bacteria</taxon>
        <taxon>Pseudomonadati</taxon>
        <taxon>Pseudomonadota</taxon>
        <taxon>Alphaproteobacteria</taxon>
        <taxon>Hyphomicrobiales</taxon>
        <taxon>Methylocystaceae</taxon>
        <taxon>Methylosinus</taxon>
    </lineage>
</organism>
<feature type="chain" id="PRO_5013837306" evidence="1">
    <location>
        <begin position="38"/>
        <end position="434"/>
    </location>
</feature>
<protein>
    <submittedName>
        <fullName evidence="2">Uncharacterized protein</fullName>
    </submittedName>
</protein>
<reference evidence="3" key="1">
    <citation type="submission" date="2017-10" db="EMBL/GenBank/DDBJ databases">
        <title>Completed PacBio SMRT sequence of Methylosinus trichosporium OB3b reveals presence of a third large plasmid.</title>
        <authorList>
            <person name="Charles T.C."/>
            <person name="Lynch M.D.J."/>
            <person name="Heil J.R."/>
            <person name="Cheng J."/>
        </authorList>
    </citation>
    <scope>NUCLEOTIDE SEQUENCE [LARGE SCALE GENOMIC DNA]</scope>
    <source>
        <strain evidence="3">OB3b</strain>
    </source>
</reference>
<evidence type="ECO:0000313" key="3">
    <source>
        <dbReference type="Proteomes" id="UP000230709"/>
    </source>
</evidence>
<accession>A0A2D2D2C6</accession>
<dbReference type="InterPro" id="IPR022519">
    <property type="entry name" value="Gloeo/Verruco_rpt"/>
</dbReference>
<dbReference type="NCBIfam" id="TIGR03803">
    <property type="entry name" value="Gloeo_Verruco"/>
    <property type="match status" value="6"/>
</dbReference>